<gene>
    <name evidence="2" type="ORF">GCM10023211_04750</name>
</gene>
<dbReference type="Proteomes" id="UP001500171">
    <property type="component" value="Unassembled WGS sequence"/>
</dbReference>
<evidence type="ECO:0000313" key="2">
    <source>
        <dbReference type="EMBL" id="GAA5105713.1"/>
    </source>
</evidence>
<feature type="transmembrane region" description="Helical" evidence="1">
    <location>
        <begin position="47"/>
        <end position="71"/>
    </location>
</feature>
<protein>
    <submittedName>
        <fullName evidence="2">Uncharacterized protein</fullName>
    </submittedName>
</protein>
<organism evidence="2 3">
    <name type="scientific">Orbus sasakiae</name>
    <dbReference type="NCBI Taxonomy" id="1078475"/>
    <lineage>
        <taxon>Bacteria</taxon>
        <taxon>Pseudomonadati</taxon>
        <taxon>Pseudomonadota</taxon>
        <taxon>Gammaproteobacteria</taxon>
        <taxon>Orbales</taxon>
        <taxon>Orbaceae</taxon>
        <taxon>Orbus</taxon>
    </lineage>
</organism>
<evidence type="ECO:0000256" key="1">
    <source>
        <dbReference type="SAM" id="Phobius"/>
    </source>
</evidence>
<name>A0ABP9N257_9GAMM</name>
<comment type="caution">
    <text evidence="2">The sequence shown here is derived from an EMBL/GenBank/DDBJ whole genome shotgun (WGS) entry which is preliminary data.</text>
</comment>
<proteinExistence type="predicted"/>
<keyword evidence="1" id="KW-0812">Transmembrane</keyword>
<dbReference type="RefSeq" id="WP_345488417.1">
    <property type="nucleotide sequence ID" value="NZ_BAABHY010000001.1"/>
</dbReference>
<sequence>MFFLDPVDALLALVVIPSIIGLLFSLLFASVEYAIRRKSWLASFGRTVLTLLMFYLFLILCMVIINALNWYV</sequence>
<feature type="transmembrane region" description="Helical" evidence="1">
    <location>
        <begin position="12"/>
        <end position="35"/>
    </location>
</feature>
<keyword evidence="1" id="KW-1133">Transmembrane helix</keyword>
<keyword evidence="3" id="KW-1185">Reference proteome</keyword>
<dbReference type="EMBL" id="BAABHY010000001">
    <property type="protein sequence ID" value="GAA5105713.1"/>
    <property type="molecule type" value="Genomic_DNA"/>
</dbReference>
<evidence type="ECO:0000313" key="3">
    <source>
        <dbReference type="Proteomes" id="UP001500171"/>
    </source>
</evidence>
<keyword evidence="1" id="KW-0472">Membrane</keyword>
<accession>A0ABP9N257</accession>
<reference evidence="3" key="1">
    <citation type="journal article" date="2019" name="Int. J. Syst. Evol. Microbiol.">
        <title>The Global Catalogue of Microorganisms (GCM) 10K type strain sequencing project: providing services to taxonomists for standard genome sequencing and annotation.</title>
        <authorList>
            <consortium name="The Broad Institute Genomics Platform"/>
            <consortium name="The Broad Institute Genome Sequencing Center for Infectious Disease"/>
            <person name="Wu L."/>
            <person name="Ma J."/>
        </authorList>
    </citation>
    <scope>NUCLEOTIDE SEQUENCE [LARGE SCALE GENOMIC DNA]</scope>
    <source>
        <strain evidence="3">JCM 18050</strain>
    </source>
</reference>